<dbReference type="Gene3D" id="2.10.50.10">
    <property type="entry name" value="Tumor Necrosis Factor Receptor, subunit A, domain 2"/>
    <property type="match status" value="3"/>
</dbReference>
<evidence type="ECO:0000313" key="3">
    <source>
        <dbReference type="Proteomes" id="UP000694568"/>
    </source>
</evidence>
<keyword evidence="3" id="KW-1185">Reference proteome</keyword>
<evidence type="ECO:0000313" key="2">
    <source>
        <dbReference type="Ensembl" id="ENSSLUP00000015644.1"/>
    </source>
</evidence>
<evidence type="ECO:0000259" key="1">
    <source>
        <dbReference type="SMART" id="SM00208"/>
    </source>
</evidence>
<dbReference type="GeneTree" id="ENSGT00950000183126"/>
<dbReference type="GO" id="GO:0050830">
    <property type="term" value="P:defense response to Gram-positive bacterium"/>
    <property type="evidence" value="ECO:0007669"/>
    <property type="project" value="TreeGrafter"/>
</dbReference>
<feature type="domain" description="TNFR-Cys" evidence="1">
    <location>
        <begin position="64"/>
        <end position="95"/>
    </location>
</feature>
<dbReference type="GO" id="GO:0046642">
    <property type="term" value="P:negative regulation of alpha-beta T cell proliferation"/>
    <property type="evidence" value="ECO:0007669"/>
    <property type="project" value="TreeGrafter"/>
</dbReference>
<dbReference type="SMART" id="SM00208">
    <property type="entry name" value="TNFR"/>
    <property type="match status" value="2"/>
</dbReference>
<dbReference type="GO" id="GO:2000406">
    <property type="term" value="P:positive regulation of T cell migration"/>
    <property type="evidence" value="ECO:0007669"/>
    <property type="project" value="TreeGrafter"/>
</dbReference>
<feature type="domain" description="TNFR-Cys" evidence="1">
    <location>
        <begin position="29"/>
        <end position="61"/>
    </location>
</feature>
<name>A0A8D0CU33_SANLU</name>
<dbReference type="SUPFAM" id="SSF57586">
    <property type="entry name" value="TNF receptor-like"/>
    <property type="match status" value="2"/>
</dbReference>
<dbReference type="GO" id="GO:0009897">
    <property type="term" value="C:external side of plasma membrane"/>
    <property type="evidence" value="ECO:0007669"/>
    <property type="project" value="TreeGrafter"/>
</dbReference>
<organism evidence="2 3">
    <name type="scientific">Sander lucioperca</name>
    <name type="common">Pike-perch</name>
    <name type="synonym">Perca lucioperca</name>
    <dbReference type="NCBI Taxonomy" id="283035"/>
    <lineage>
        <taxon>Eukaryota</taxon>
        <taxon>Metazoa</taxon>
        <taxon>Chordata</taxon>
        <taxon>Craniata</taxon>
        <taxon>Vertebrata</taxon>
        <taxon>Euteleostomi</taxon>
        <taxon>Actinopterygii</taxon>
        <taxon>Neopterygii</taxon>
        <taxon>Teleostei</taxon>
        <taxon>Neoteleostei</taxon>
        <taxon>Acanthomorphata</taxon>
        <taxon>Eupercaria</taxon>
        <taxon>Perciformes</taxon>
        <taxon>Percoidei</taxon>
        <taxon>Percidae</taxon>
        <taxon>Luciopercinae</taxon>
        <taxon>Sander</taxon>
    </lineage>
</organism>
<dbReference type="InterPro" id="IPR001368">
    <property type="entry name" value="TNFR/NGFR_Cys_rich_reg"/>
</dbReference>
<dbReference type="PANTHER" id="PTHR46838:SF1">
    <property type="entry name" value="TUMOR NECROSIS FACTOR RECEPTOR SUPERFAMILY MEMBER 14"/>
    <property type="match status" value="1"/>
</dbReference>
<accession>A0A8D0CU33</accession>
<reference evidence="2" key="2">
    <citation type="submission" date="2025-09" db="UniProtKB">
        <authorList>
            <consortium name="Ensembl"/>
        </authorList>
    </citation>
    <scope>IDENTIFICATION</scope>
</reference>
<proteinExistence type="predicted"/>
<dbReference type="Proteomes" id="UP000694568">
    <property type="component" value="Unplaced"/>
</dbReference>
<reference evidence="2" key="1">
    <citation type="submission" date="2025-08" db="UniProtKB">
        <authorList>
            <consortium name="Ensembl"/>
        </authorList>
    </citation>
    <scope>IDENTIFICATION</scope>
</reference>
<sequence>MFEFQPVFPNVLTSQILVMSVFRGHTLTCPTEYQIGNQCCQMCPAGSRVEKDCTEFKQTSCLPCTEGTFMTHSTHFMRFGLKLKTPCTATSDTVCEPLEGFYCLFFIEDGCMEAQKHSSCQPGQYISLKALSDTECSNCSDGTFSDGTLLTSCQPHTRKYSFRSDMDTPELFQQQHGSLHMFLSKCPPIIPDELLQRMLNVENKVQELCRHRGACDSSVYITVNSNNFYLQ</sequence>
<dbReference type="GO" id="GO:0002720">
    <property type="term" value="P:positive regulation of cytokine production involved in immune response"/>
    <property type="evidence" value="ECO:0007669"/>
    <property type="project" value="TreeGrafter"/>
</dbReference>
<protein>
    <recommendedName>
        <fullName evidence="1">TNFR-Cys domain-containing protein</fullName>
    </recommendedName>
</protein>
<dbReference type="AlphaFoldDB" id="A0A8D0CU33"/>
<dbReference type="Ensembl" id="ENSSLUT00000016156.1">
    <property type="protein sequence ID" value="ENSSLUP00000015644.1"/>
    <property type="gene ID" value="ENSSLUG00000007358.1"/>
</dbReference>
<dbReference type="PANTHER" id="PTHR46838">
    <property type="entry name" value="TUMOR NECROSIS FACTOR RECEPTOR SUPERFAMILY MEMBER 14"/>
    <property type="match status" value="1"/>
</dbReference>
<dbReference type="GO" id="GO:0050829">
    <property type="term" value="P:defense response to Gram-negative bacterium"/>
    <property type="evidence" value="ECO:0007669"/>
    <property type="project" value="TreeGrafter"/>
</dbReference>